<dbReference type="Proteomes" id="UP000053257">
    <property type="component" value="Unassembled WGS sequence"/>
</dbReference>
<sequence length="400" mass="44938">MDELVSCVCALRQKEKKRNCRCGRGRISDAHSEQLAAHGFMEAPRGRAGPGSRPSSLWREWDAQPGEDRYTDTDPVRVPRDGVRFDVVWRRQRNERGQHFFLLPAHDGGAVQRWPPWRALNWQMCVLLRVKCVCTARTRELSLLGDCGYSIRSRARRGGWGIPARARDCERCACDGDRGPELLLQRGSEQHGEWLTSILPGINGGSGLHCLRVFLLHRRAPVQQTGVCRRCVSNVTLRQRADLANLVARTRDGKERSVGYRSAAACLMTQNFRRSLDVQGVYEGLQHRLKIRATSPPRYRGSDRTGRVLAPAIHGSRISVESRVGSIRTKDCTETRTGEARGSVWGKDEARLATTSGPAGNIAAVDRTGGSLWTRARFPLPIDRCGPDLETMRWLKRRDK</sequence>
<dbReference type="EMBL" id="KN840447">
    <property type="protein sequence ID" value="KIP11245.1"/>
    <property type="molecule type" value="Genomic_DNA"/>
</dbReference>
<gene>
    <name evidence="1" type="ORF">PHLGIDRAFT_139757</name>
</gene>
<keyword evidence="2" id="KW-1185">Reference proteome</keyword>
<name>A0A0C3SF05_PHLG1</name>
<organism evidence="1 2">
    <name type="scientific">Phlebiopsis gigantea (strain 11061_1 CR5-6)</name>
    <name type="common">White-rot fungus</name>
    <name type="synonym">Peniophora gigantea</name>
    <dbReference type="NCBI Taxonomy" id="745531"/>
    <lineage>
        <taxon>Eukaryota</taxon>
        <taxon>Fungi</taxon>
        <taxon>Dikarya</taxon>
        <taxon>Basidiomycota</taxon>
        <taxon>Agaricomycotina</taxon>
        <taxon>Agaricomycetes</taxon>
        <taxon>Polyporales</taxon>
        <taxon>Phanerochaetaceae</taxon>
        <taxon>Phlebiopsis</taxon>
    </lineage>
</organism>
<reference evidence="1 2" key="1">
    <citation type="journal article" date="2014" name="PLoS Genet.">
        <title>Analysis of the Phlebiopsis gigantea genome, transcriptome and secretome provides insight into its pioneer colonization strategies of wood.</title>
        <authorList>
            <person name="Hori C."/>
            <person name="Ishida T."/>
            <person name="Igarashi K."/>
            <person name="Samejima M."/>
            <person name="Suzuki H."/>
            <person name="Master E."/>
            <person name="Ferreira P."/>
            <person name="Ruiz-Duenas F.J."/>
            <person name="Held B."/>
            <person name="Canessa P."/>
            <person name="Larrondo L.F."/>
            <person name="Schmoll M."/>
            <person name="Druzhinina I.S."/>
            <person name="Kubicek C.P."/>
            <person name="Gaskell J.A."/>
            <person name="Kersten P."/>
            <person name="St John F."/>
            <person name="Glasner J."/>
            <person name="Sabat G."/>
            <person name="Splinter BonDurant S."/>
            <person name="Syed K."/>
            <person name="Yadav J."/>
            <person name="Mgbeahuruike A.C."/>
            <person name="Kovalchuk A."/>
            <person name="Asiegbu F.O."/>
            <person name="Lackner G."/>
            <person name="Hoffmeister D."/>
            <person name="Rencoret J."/>
            <person name="Gutierrez A."/>
            <person name="Sun H."/>
            <person name="Lindquist E."/>
            <person name="Barry K."/>
            <person name="Riley R."/>
            <person name="Grigoriev I.V."/>
            <person name="Henrissat B."/>
            <person name="Kues U."/>
            <person name="Berka R.M."/>
            <person name="Martinez A.T."/>
            <person name="Covert S.F."/>
            <person name="Blanchette R.A."/>
            <person name="Cullen D."/>
        </authorList>
    </citation>
    <scope>NUCLEOTIDE SEQUENCE [LARGE SCALE GENOMIC DNA]</scope>
    <source>
        <strain evidence="1 2">11061_1 CR5-6</strain>
    </source>
</reference>
<evidence type="ECO:0000313" key="1">
    <source>
        <dbReference type="EMBL" id="KIP11245.1"/>
    </source>
</evidence>
<dbReference type="AlphaFoldDB" id="A0A0C3SF05"/>
<protein>
    <submittedName>
        <fullName evidence="1">Uncharacterized protein</fullName>
    </submittedName>
</protein>
<proteinExistence type="predicted"/>
<dbReference type="HOGENOM" id="CLU_689083_0_0_1"/>
<evidence type="ECO:0000313" key="2">
    <source>
        <dbReference type="Proteomes" id="UP000053257"/>
    </source>
</evidence>
<accession>A0A0C3SF05</accession>